<keyword evidence="2" id="KW-0378">Hydrolase</keyword>
<sequence length="192" mass="20508">MSHADTDPAASPADSPAATLARWLDDEQRVRATLGPPGVARPAQIAHLSGMEWFAAISRGELPSVPIGATMDFLPIEFEPGRFVFQGRPDLRHANPMGTIHGGWIATLLDSCVACAVHTMLPAGRAYTTAELKISYVRALTPQVERVRAEGRVIHAGRQAGFAEGRLFGPDGRLYAHATTTCIVLSTRAAEG</sequence>
<evidence type="ECO:0000313" key="4">
    <source>
        <dbReference type="EMBL" id="KDB52501.1"/>
    </source>
</evidence>
<comment type="caution">
    <text evidence="4">The sequence shown here is derived from an EMBL/GenBank/DDBJ whole genome shotgun (WGS) entry which is preliminary data.</text>
</comment>
<dbReference type="eggNOG" id="COG2050">
    <property type="taxonomic scope" value="Bacteria"/>
</dbReference>
<dbReference type="Pfam" id="PF03061">
    <property type="entry name" value="4HBT"/>
    <property type="match status" value="1"/>
</dbReference>
<dbReference type="NCBIfam" id="TIGR00369">
    <property type="entry name" value="unchar_dom_1"/>
    <property type="match status" value="1"/>
</dbReference>
<dbReference type="InterPro" id="IPR006683">
    <property type="entry name" value="Thioestr_dom"/>
</dbReference>
<dbReference type="Proteomes" id="UP000026714">
    <property type="component" value="Unassembled WGS sequence"/>
</dbReference>
<accession>A0A059KM29</accession>
<organism evidence="4 5">
    <name type="scientific">Sphaerotilus natans subsp. natans DSM 6575</name>
    <dbReference type="NCBI Taxonomy" id="1286631"/>
    <lineage>
        <taxon>Bacteria</taxon>
        <taxon>Pseudomonadati</taxon>
        <taxon>Pseudomonadota</taxon>
        <taxon>Betaproteobacteria</taxon>
        <taxon>Burkholderiales</taxon>
        <taxon>Sphaerotilaceae</taxon>
        <taxon>Sphaerotilus</taxon>
    </lineage>
</organism>
<gene>
    <name evidence="4" type="ORF">X805_19520</name>
</gene>
<dbReference type="EMBL" id="AZRA01000049">
    <property type="protein sequence ID" value="KDB52501.1"/>
    <property type="molecule type" value="Genomic_DNA"/>
</dbReference>
<dbReference type="InterPro" id="IPR003736">
    <property type="entry name" value="PAAI_dom"/>
</dbReference>
<name>A0A059KM29_9BURK</name>
<dbReference type="InterPro" id="IPR039298">
    <property type="entry name" value="ACOT13"/>
</dbReference>
<dbReference type="PANTHER" id="PTHR21660:SF1">
    <property type="entry name" value="ACYL-COENZYME A THIOESTERASE 13"/>
    <property type="match status" value="1"/>
</dbReference>
<proteinExistence type="inferred from homology"/>
<dbReference type="SUPFAM" id="SSF54637">
    <property type="entry name" value="Thioesterase/thiol ester dehydrase-isomerase"/>
    <property type="match status" value="1"/>
</dbReference>
<evidence type="ECO:0000313" key="5">
    <source>
        <dbReference type="Proteomes" id="UP000026714"/>
    </source>
</evidence>
<dbReference type="CDD" id="cd03443">
    <property type="entry name" value="PaaI_thioesterase"/>
    <property type="match status" value="1"/>
</dbReference>
<feature type="domain" description="Thioesterase" evidence="3">
    <location>
        <begin position="97"/>
        <end position="174"/>
    </location>
</feature>
<protein>
    <submittedName>
        <fullName evidence="4">Thioesterase superfamily protein</fullName>
    </submittedName>
</protein>
<reference evidence="4 5" key="1">
    <citation type="journal article" date="2014" name="FEMS Microbiol. Ecol.">
        <title>Sphaerotilus natans encrusted with nanoball-shaped Fe(III) oxide minerals formed by nitrate-reducing mixotrophic Fe(II) oxidation.</title>
        <authorList>
            <person name="Park S."/>
            <person name="Kim D.H."/>
            <person name="Lee J.H."/>
            <person name="Hur H.G."/>
        </authorList>
    </citation>
    <scope>NUCLEOTIDE SEQUENCE [LARGE SCALE GENOMIC DNA]</scope>
    <source>
        <strain evidence="4 5">DSM 6575</strain>
    </source>
</reference>
<dbReference type="PATRIC" id="fig|1286631.3.peg.1919"/>
<dbReference type="Gene3D" id="3.10.129.10">
    <property type="entry name" value="Hotdog Thioesterase"/>
    <property type="match status" value="1"/>
</dbReference>
<dbReference type="RefSeq" id="WP_037481145.1">
    <property type="nucleotide sequence ID" value="NZ_AZRA01000049.1"/>
</dbReference>
<dbReference type="STRING" id="34103.SAMN05421778_11657"/>
<dbReference type="AlphaFoldDB" id="A0A059KM29"/>
<comment type="similarity">
    <text evidence="1">Belongs to the thioesterase PaaI family.</text>
</comment>
<evidence type="ECO:0000256" key="1">
    <source>
        <dbReference type="ARBA" id="ARBA00008324"/>
    </source>
</evidence>
<dbReference type="InterPro" id="IPR029069">
    <property type="entry name" value="HotDog_dom_sf"/>
</dbReference>
<evidence type="ECO:0000259" key="3">
    <source>
        <dbReference type="Pfam" id="PF03061"/>
    </source>
</evidence>
<keyword evidence="5" id="KW-1185">Reference proteome</keyword>
<dbReference type="PANTHER" id="PTHR21660">
    <property type="entry name" value="THIOESTERASE SUPERFAMILY MEMBER-RELATED"/>
    <property type="match status" value="1"/>
</dbReference>
<dbReference type="GO" id="GO:0047617">
    <property type="term" value="F:fatty acyl-CoA hydrolase activity"/>
    <property type="evidence" value="ECO:0007669"/>
    <property type="project" value="InterPro"/>
</dbReference>
<evidence type="ECO:0000256" key="2">
    <source>
        <dbReference type="ARBA" id="ARBA00022801"/>
    </source>
</evidence>